<feature type="coiled-coil region" evidence="1">
    <location>
        <begin position="56"/>
        <end position="97"/>
    </location>
</feature>
<evidence type="ECO:0000313" key="2">
    <source>
        <dbReference type="EMBL" id="AZF87853.1"/>
    </source>
</evidence>
<dbReference type="NCBIfam" id="TIGR03495">
    <property type="entry name" value="phage_LysB"/>
    <property type="match status" value="1"/>
</dbReference>
<dbReference type="GeneID" id="55007895"/>
<dbReference type="KEGG" id="vg:55007895"/>
<organism evidence="2 3">
    <name type="scientific">Pseudomonas phage Dobby</name>
    <dbReference type="NCBI Taxonomy" id="2483611"/>
    <lineage>
        <taxon>Viruses</taxon>
        <taxon>Duplodnaviria</taxon>
        <taxon>Heunggongvirae</taxon>
        <taxon>Uroviricota</taxon>
        <taxon>Caudoviricetes</taxon>
        <taxon>Peduoviridae</taxon>
        <taxon>Citexvirus</taxon>
        <taxon>Citexvirus dobby</taxon>
    </lineage>
</organism>
<accession>A0A3G8F186</accession>
<keyword evidence="3" id="KW-1185">Reference proteome</keyword>
<name>A0A3G8F186_9CAUD</name>
<reference evidence="2 3" key="1">
    <citation type="submission" date="2018-10" db="EMBL/GenBank/DDBJ databases">
        <title>Characterization of the phiCTX-like Pseudomonas aeruginosa phage Dobby isolated from a kidney stone.</title>
        <authorList>
            <person name="Johnson G."/>
            <person name="Putonti C."/>
        </authorList>
    </citation>
    <scope>NUCLEOTIDE SEQUENCE [LARGE SCALE GENOMIC DNA]</scope>
    <source>
        <strain evidence="2 3">Dobby</strain>
    </source>
</reference>
<protein>
    <submittedName>
        <fullName evidence="2">LysB family lysis regulatory protein</fullName>
    </submittedName>
</protein>
<dbReference type="InterPro" id="IPR020000">
    <property type="entry name" value="Phage_P2_LysB"/>
</dbReference>
<dbReference type="Proteomes" id="UP000279248">
    <property type="component" value="Segment"/>
</dbReference>
<keyword evidence="1" id="KW-0175">Coiled coil</keyword>
<evidence type="ECO:0000313" key="3">
    <source>
        <dbReference type="Proteomes" id="UP000279248"/>
    </source>
</evidence>
<dbReference type="EMBL" id="MK034952">
    <property type="protein sequence ID" value="AZF87853.1"/>
    <property type="molecule type" value="Genomic_DNA"/>
</dbReference>
<proteinExistence type="predicted"/>
<evidence type="ECO:0000256" key="1">
    <source>
        <dbReference type="SAM" id="Coils"/>
    </source>
</evidence>
<sequence length="153" mass="17276">MSLLRQVLYSAALLGALGLLLWVQQQRIDLAQARLAQAELARKASDAQLSRQAGTITALEAALSRERQAQADLDQQRQQLRQALAIRERLIEDLKRDDEPYRQWADQPLPDVARRLQQRPAITGAAAYHQWLSRRDALQPGVSGTEGQRWSTD</sequence>
<dbReference type="RefSeq" id="YP_009816614.1">
    <property type="nucleotide sequence ID" value="NC_048109.1"/>
</dbReference>